<dbReference type="Gene3D" id="3.30.1490.300">
    <property type="match status" value="1"/>
</dbReference>
<dbReference type="AlphaFoldDB" id="A0A3B0ZC18"/>
<name>A0A3B0ZC18_9ZZZZ</name>
<dbReference type="EMBL" id="UOFR01000008">
    <property type="protein sequence ID" value="VAW90938.1"/>
    <property type="molecule type" value="Genomic_DNA"/>
</dbReference>
<evidence type="ECO:0000313" key="1">
    <source>
        <dbReference type="EMBL" id="VAW90938.1"/>
    </source>
</evidence>
<organism evidence="1">
    <name type="scientific">hydrothermal vent metagenome</name>
    <dbReference type="NCBI Taxonomy" id="652676"/>
    <lineage>
        <taxon>unclassified sequences</taxon>
        <taxon>metagenomes</taxon>
        <taxon>ecological metagenomes</taxon>
    </lineage>
</organism>
<dbReference type="Pfam" id="PF11104">
    <property type="entry name" value="PilM_2"/>
    <property type="match status" value="1"/>
</dbReference>
<accession>A0A3B0ZC18</accession>
<protein>
    <submittedName>
        <fullName evidence="1">MSHA biogenesis protein MshI</fullName>
    </submittedName>
</protein>
<dbReference type="PANTHER" id="PTHR32432:SF3">
    <property type="entry name" value="ETHANOLAMINE UTILIZATION PROTEIN EUTJ"/>
    <property type="match status" value="1"/>
</dbReference>
<sequence>MLEDVDFTDGREINELDNALHDWVDQYDLKQLSTNFVLAADEANIMLTEAPEVTDSELQQAMRWKLKANSEINIKDSVIDCISIPGQRERGRQAMAYVVTASTDLLKSYVRIVEKSQLNLKSIDINALALRNIAHLLPEDKYGVAFLQLDPNSGLLSLSREGSLFLARDIDVGYQQIVSMGSSKNTSLKIEDSVGMQASLENIVLEVQRSLDYYERYFAQTPIQTLVLAPLPAEVPGVVEYISGQLGVNVYELDLNNILTMKNRKLERGLQTKYLPAIGAALRFSYTGT</sequence>
<dbReference type="InterPro" id="IPR005883">
    <property type="entry name" value="PilM"/>
</dbReference>
<dbReference type="PANTHER" id="PTHR32432">
    <property type="entry name" value="CELL DIVISION PROTEIN FTSA-RELATED"/>
    <property type="match status" value="1"/>
</dbReference>
<gene>
    <name evidence="1" type="ORF">MNBD_GAMMA21-2261</name>
</gene>
<reference evidence="1" key="1">
    <citation type="submission" date="2018-06" db="EMBL/GenBank/DDBJ databases">
        <authorList>
            <person name="Zhirakovskaya E."/>
        </authorList>
    </citation>
    <scope>NUCLEOTIDE SEQUENCE</scope>
</reference>
<proteinExistence type="predicted"/>
<dbReference type="Gene3D" id="3.30.420.40">
    <property type="match status" value="2"/>
</dbReference>
<dbReference type="InterPro" id="IPR050696">
    <property type="entry name" value="FtsA/MreB"/>
</dbReference>